<feature type="transmembrane region" description="Helical" evidence="6">
    <location>
        <begin position="12"/>
        <end position="37"/>
    </location>
</feature>
<dbReference type="InterPro" id="IPR001991">
    <property type="entry name" value="Na-dicarboxylate_symporter"/>
</dbReference>
<dbReference type="Pfam" id="PF00375">
    <property type="entry name" value="SDF"/>
    <property type="match status" value="1"/>
</dbReference>
<evidence type="ECO:0000256" key="3">
    <source>
        <dbReference type="ARBA" id="ARBA00022692"/>
    </source>
</evidence>
<proteinExistence type="predicted"/>
<feature type="transmembrane region" description="Helical" evidence="6">
    <location>
        <begin position="74"/>
        <end position="94"/>
    </location>
</feature>
<feature type="transmembrane region" description="Helical" evidence="6">
    <location>
        <begin position="49"/>
        <end position="67"/>
    </location>
</feature>
<dbReference type="GO" id="GO:0016020">
    <property type="term" value="C:membrane"/>
    <property type="evidence" value="ECO:0007669"/>
    <property type="project" value="UniProtKB-SubCell"/>
</dbReference>
<evidence type="ECO:0000313" key="8">
    <source>
        <dbReference type="Proteomes" id="UP001055048"/>
    </source>
</evidence>
<dbReference type="GO" id="GO:0015293">
    <property type="term" value="F:symporter activity"/>
    <property type="evidence" value="ECO:0007669"/>
    <property type="project" value="InterPro"/>
</dbReference>
<comment type="subcellular location">
    <subcellularLocation>
        <location evidence="1">Membrane</location>
        <topology evidence="1">Multi-pass membrane protein</topology>
    </subcellularLocation>
</comment>
<accession>A0AA37JUF6</accession>
<feature type="transmembrane region" description="Helical" evidence="6">
    <location>
        <begin position="130"/>
        <end position="150"/>
    </location>
</feature>
<evidence type="ECO:0000256" key="6">
    <source>
        <dbReference type="SAM" id="Phobius"/>
    </source>
</evidence>
<evidence type="ECO:0008006" key="9">
    <source>
        <dbReference type="Google" id="ProtNLM"/>
    </source>
</evidence>
<comment type="caution">
    <text evidence="7">The sequence shown here is derived from an EMBL/GenBank/DDBJ whole genome shotgun (WGS) entry which is preliminary data.</text>
</comment>
<evidence type="ECO:0000256" key="5">
    <source>
        <dbReference type="ARBA" id="ARBA00023136"/>
    </source>
</evidence>
<dbReference type="Gene3D" id="1.10.3860.10">
    <property type="entry name" value="Sodium:dicarboxylate symporter"/>
    <property type="match status" value="1"/>
</dbReference>
<evidence type="ECO:0000256" key="2">
    <source>
        <dbReference type="ARBA" id="ARBA00022448"/>
    </source>
</evidence>
<dbReference type="AlphaFoldDB" id="A0AA37JUF6"/>
<gene>
    <name evidence="7" type="ORF">CE91St12_24310</name>
</gene>
<organism evidence="7 8">
    <name type="scientific">Bacteroides uniformis</name>
    <dbReference type="NCBI Taxonomy" id="820"/>
    <lineage>
        <taxon>Bacteria</taxon>
        <taxon>Pseudomonadati</taxon>
        <taxon>Bacteroidota</taxon>
        <taxon>Bacteroidia</taxon>
        <taxon>Bacteroidales</taxon>
        <taxon>Bacteroidaceae</taxon>
        <taxon>Bacteroides</taxon>
    </lineage>
</organism>
<dbReference type="Proteomes" id="UP001055048">
    <property type="component" value="Unassembled WGS sequence"/>
</dbReference>
<evidence type="ECO:0000313" key="7">
    <source>
        <dbReference type="EMBL" id="GKH14221.1"/>
    </source>
</evidence>
<protein>
    <recommendedName>
        <fullName evidence="9">Dicarboxylate/amino acid:cation symporter</fullName>
    </recommendedName>
</protein>
<keyword evidence="5 6" id="KW-0472">Membrane</keyword>
<dbReference type="InterPro" id="IPR036458">
    <property type="entry name" value="Na:dicarbo_symporter_sf"/>
</dbReference>
<keyword evidence="3 6" id="KW-0812">Transmembrane</keyword>
<keyword evidence="2" id="KW-0813">Transport</keyword>
<reference evidence="7" key="1">
    <citation type="submission" date="2022-01" db="EMBL/GenBank/DDBJ databases">
        <title>Novel bile acid biosynthetic pathways are enriched in the microbiome of centenarians.</title>
        <authorList>
            <person name="Sato Y."/>
            <person name="Atarashi K."/>
            <person name="Plichta R.D."/>
            <person name="Arai Y."/>
            <person name="Sasajima S."/>
            <person name="Kearney M.S."/>
            <person name="Suda W."/>
            <person name="Takeshita K."/>
            <person name="Sasaki T."/>
            <person name="Okamoto S."/>
            <person name="Skelly N.A."/>
            <person name="Okamura Y."/>
            <person name="Vlamakis H."/>
            <person name="Li Y."/>
            <person name="Tanoue T."/>
            <person name="Takei H."/>
            <person name="Nittono H."/>
            <person name="Narushima S."/>
            <person name="Irie J."/>
            <person name="Itoh H."/>
            <person name="Moriya K."/>
            <person name="Sugiura Y."/>
            <person name="Suematsu M."/>
            <person name="Moritoki N."/>
            <person name="Shibata S."/>
            <person name="Littman R.D."/>
            <person name="Fischbach A.M."/>
            <person name="Uwamino Y."/>
            <person name="Inoue T."/>
            <person name="Honda A."/>
            <person name="Hattori M."/>
            <person name="Murai T."/>
            <person name="Xavier J.R."/>
            <person name="Hirose N."/>
            <person name="Honda K."/>
        </authorList>
    </citation>
    <scope>NUCLEOTIDE SEQUENCE</scope>
    <source>
        <strain evidence="7">CE91-St12</strain>
    </source>
</reference>
<evidence type="ECO:0000256" key="1">
    <source>
        <dbReference type="ARBA" id="ARBA00004141"/>
    </source>
</evidence>
<dbReference type="EMBL" id="BQNL01000001">
    <property type="protein sequence ID" value="GKH14221.1"/>
    <property type="molecule type" value="Genomic_DNA"/>
</dbReference>
<evidence type="ECO:0000256" key="4">
    <source>
        <dbReference type="ARBA" id="ARBA00022989"/>
    </source>
</evidence>
<sequence length="198" mass="21646">MLMKNFHIGLLPRIIIAIILGILFGNFLPASLVRLFVTFNAIFSEFLNFSIPLIIVGLVTIAIADIGKGAGRMLVVTALIAYGATLFSGFLSYFTGMAVFPSLIETGVPLEEVSESQGILPYFSVGIPPLMNVMTALVLAFTLGLGLAHLKRAKSEERRLCRYCRIRHPTLRHHPSVGQHIEDCGMRPGTDDNARHAP</sequence>
<dbReference type="SUPFAM" id="SSF118215">
    <property type="entry name" value="Proton glutamate symport protein"/>
    <property type="match status" value="1"/>
</dbReference>
<keyword evidence="4 6" id="KW-1133">Transmembrane helix</keyword>
<name>A0AA37JUF6_BACUN</name>